<dbReference type="EMBL" id="JBBHLL010000629">
    <property type="protein sequence ID" value="KAK7799230.1"/>
    <property type="molecule type" value="Genomic_DNA"/>
</dbReference>
<comment type="caution">
    <text evidence="1">The sequence shown here is derived from an EMBL/GenBank/DDBJ whole genome shotgun (WGS) entry which is preliminary data.</text>
</comment>
<sequence>MGSLFSTNIQGSRILGTALPYTDSGVLPQSSCMAPSLQSSWPCESESLTPDPWLYCWSGLCISEWPVSRSGSEAIPDLFPKCPYPGLRVRWPRLCYLGIFFNHLLSHSSWMI</sequence>
<gene>
    <name evidence="1" type="ORF">U0070_023683</name>
</gene>
<keyword evidence="2" id="KW-1185">Reference proteome</keyword>
<organism evidence="1 2">
    <name type="scientific">Myodes glareolus</name>
    <name type="common">Bank vole</name>
    <name type="synonym">Clethrionomys glareolus</name>
    <dbReference type="NCBI Taxonomy" id="447135"/>
    <lineage>
        <taxon>Eukaryota</taxon>
        <taxon>Metazoa</taxon>
        <taxon>Chordata</taxon>
        <taxon>Craniata</taxon>
        <taxon>Vertebrata</taxon>
        <taxon>Euteleostomi</taxon>
        <taxon>Mammalia</taxon>
        <taxon>Eutheria</taxon>
        <taxon>Euarchontoglires</taxon>
        <taxon>Glires</taxon>
        <taxon>Rodentia</taxon>
        <taxon>Myomorpha</taxon>
        <taxon>Muroidea</taxon>
        <taxon>Cricetidae</taxon>
        <taxon>Arvicolinae</taxon>
        <taxon>Myodes</taxon>
    </lineage>
</organism>
<reference evidence="1 2" key="1">
    <citation type="journal article" date="2023" name="bioRxiv">
        <title>Conserved and derived expression patterns and positive selection on dental genes reveal complex evolutionary context of ever-growing rodent molars.</title>
        <authorList>
            <person name="Calamari Z.T."/>
            <person name="Song A."/>
            <person name="Cohen E."/>
            <person name="Akter M."/>
            <person name="Roy R.D."/>
            <person name="Hallikas O."/>
            <person name="Christensen M.M."/>
            <person name="Li P."/>
            <person name="Marangoni P."/>
            <person name="Jernvall J."/>
            <person name="Klein O.D."/>
        </authorList>
    </citation>
    <scope>NUCLEOTIDE SEQUENCE [LARGE SCALE GENOMIC DNA]</scope>
    <source>
        <strain evidence="1">V071</strain>
    </source>
</reference>
<accession>A0AAW0HCN4</accession>
<dbReference type="AlphaFoldDB" id="A0AAW0HCN4"/>
<protein>
    <submittedName>
        <fullName evidence="1">Uncharacterized protein</fullName>
    </submittedName>
</protein>
<dbReference type="Proteomes" id="UP001488838">
    <property type="component" value="Unassembled WGS sequence"/>
</dbReference>
<name>A0AAW0HCN4_MYOGA</name>
<evidence type="ECO:0000313" key="2">
    <source>
        <dbReference type="Proteomes" id="UP001488838"/>
    </source>
</evidence>
<evidence type="ECO:0000313" key="1">
    <source>
        <dbReference type="EMBL" id="KAK7799230.1"/>
    </source>
</evidence>
<proteinExistence type="predicted"/>